<accession>A0A951PB33</accession>
<evidence type="ECO:0000313" key="1">
    <source>
        <dbReference type="EMBL" id="MBW4465865.1"/>
    </source>
</evidence>
<organism evidence="1 2">
    <name type="scientific">Pegethrix bostrychoides GSE-TBD4-15B</name>
    <dbReference type="NCBI Taxonomy" id="2839662"/>
    <lineage>
        <taxon>Bacteria</taxon>
        <taxon>Bacillati</taxon>
        <taxon>Cyanobacteriota</taxon>
        <taxon>Cyanophyceae</taxon>
        <taxon>Oculatellales</taxon>
        <taxon>Oculatellaceae</taxon>
        <taxon>Pegethrix</taxon>
    </lineage>
</organism>
<comment type="caution">
    <text evidence="1">The sequence shown here is derived from an EMBL/GenBank/DDBJ whole genome shotgun (WGS) entry which is preliminary data.</text>
</comment>
<protein>
    <submittedName>
        <fullName evidence="1">Uncharacterized protein</fullName>
    </submittedName>
</protein>
<evidence type="ECO:0000313" key="2">
    <source>
        <dbReference type="Proteomes" id="UP000707356"/>
    </source>
</evidence>
<dbReference type="Proteomes" id="UP000707356">
    <property type="component" value="Unassembled WGS sequence"/>
</dbReference>
<dbReference type="EMBL" id="JAHHHV010000064">
    <property type="protein sequence ID" value="MBW4465865.1"/>
    <property type="molecule type" value="Genomic_DNA"/>
</dbReference>
<reference evidence="1" key="1">
    <citation type="submission" date="2021-05" db="EMBL/GenBank/DDBJ databases">
        <authorList>
            <person name="Pietrasiak N."/>
            <person name="Ward R."/>
            <person name="Stajich J.E."/>
            <person name="Kurbessoian T."/>
        </authorList>
    </citation>
    <scope>NUCLEOTIDE SEQUENCE</scope>
    <source>
        <strain evidence="1">GSE-TBD4-15B</strain>
    </source>
</reference>
<reference evidence="1" key="2">
    <citation type="journal article" date="2022" name="Microbiol. Resour. Announc.">
        <title>Metagenome Sequencing to Explore Phylogenomics of Terrestrial Cyanobacteria.</title>
        <authorList>
            <person name="Ward R.D."/>
            <person name="Stajich J.E."/>
            <person name="Johansen J.R."/>
            <person name="Huntemann M."/>
            <person name="Clum A."/>
            <person name="Foster B."/>
            <person name="Foster B."/>
            <person name="Roux S."/>
            <person name="Palaniappan K."/>
            <person name="Varghese N."/>
            <person name="Mukherjee S."/>
            <person name="Reddy T.B.K."/>
            <person name="Daum C."/>
            <person name="Copeland A."/>
            <person name="Chen I.A."/>
            <person name="Ivanova N.N."/>
            <person name="Kyrpides N.C."/>
            <person name="Shapiro N."/>
            <person name="Eloe-Fadrosh E.A."/>
            <person name="Pietrasiak N."/>
        </authorList>
    </citation>
    <scope>NUCLEOTIDE SEQUENCE</scope>
    <source>
        <strain evidence="1">GSE-TBD4-15B</strain>
    </source>
</reference>
<sequence length="93" mass="9970">MDGQSGQQLKQLESVVLQIGEAVLVTTEVVDRLAAQVDTLTAQVQQQGYQIFALSDAVQTLAENHDGALARITQLTEVLHRLVAAIEDPESSG</sequence>
<proteinExistence type="predicted"/>
<name>A0A951PB33_9CYAN</name>
<dbReference type="AlphaFoldDB" id="A0A951PB33"/>
<gene>
    <name evidence="1" type="ORF">KME07_10570</name>
</gene>